<comment type="caution">
    <text evidence="3">The sequence shown here is derived from an EMBL/GenBank/DDBJ whole genome shotgun (WGS) entry which is preliminary data.</text>
</comment>
<keyword evidence="2" id="KW-0812">Transmembrane</keyword>
<sequence length="408" mass="42652">MVKANVVLPPSAGSLPQEGDPPRNVTARGVVLFMHGFAQGPTAYARMLTQLAAEEGVVVVAPCPESSTSPQIQQDNMVKAAAFWRQRIADNDLPGLKLSSATPAPLTVGLLGHSVGGGLAPFVVDAAAAAGQPYAVAHVMAPQTSQVVETYNYTSPQNKGRLLPPAVATQWAVQYGLIDLLSFAWDVAAFRGWLRDKGRLGASVRYELGTHVGFEDQLVLAGESFSTDVLPWVLAVLWGALAVWLPALGLSTLRQLHEGAHARAPAAAAGAAGTTLRGVEGAVPAAPGFGPPDDVELPDERFMAAGYLALAATVTAIEMALPPFAWDSPGHVLTSIVKAVFLILAVGSWPALVVYPYEAAKQRPEARRQVRTWFRNTLAAAAAAGGKEEGADTAAAPVPVSARATQQQ</sequence>
<evidence type="ECO:0008006" key="5">
    <source>
        <dbReference type="Google" id="ProtNLM"/>
    </source>
</evidence>
<feature type="transmembrane region" description="Helical" evidence="2">
    <location>
        <begin position="307"/>
        <end position="326"/>
    </location>
</feature>
<dbReference type="Pfam" id="PF07224">
    <property type="entry name" value="Chlorophyllase"/>
    <property type="match status" value="1"/>
</dbReference>
<dbReference type="InterPro" id="IPR017395">
    <property type="entry name" value="Chlorophyllase-like"/>
</dbReference>
<dbReference type="InterPro" id="IPR029058">
    <property type="entry name" value="AB_hydrolase_fold"/>
</dbReference>
<evidence type="ECO:0000256" key="2">
    <source>
        <dbReference type="SAM" id="Phobius"/>
    </source>
</evidence>
<dbReference type="EMBL" id="JAEHOC010000055">
    <property type="protein sequence ID" value="KAG2425469.1"/>
    <property type="molecule type" value="Genomic_DNA"/>
</dbReference>
<evidence type="ECO:0000256" key="1">
    <source>
        <dbReference type="SAM" id="MobiDB-lite"/>
    </source>
</evidence>
<reference evidence="3" key="1">
    <citation type="journal article" date="2020" name="bioRxiv">
        <title>Comparative genomics of Chlamydomonas.</title>
        <authorList>
            <person name="Craig R.J."/>
            <person name="Hasan A.R."/>
            <person name="Ness R.W."/>
            <person name="Keightley P.D."/>
        </authorList>
    </citation>
    <scope>NUCLEOTIDE SEQUENCE</scope>
    <source>
        <strain evidence="3">SAG 7.73</strain>
    </source>
</reference>
<feature type="region of interest" description="Disordered" evidence="1">
    <location>
        <begin position="384"/>
        <end position="408"/>
    </location>
</feature>
<evidence type="ECO:0000313" key="4">
    <source>
        <dbReference type="Proteomes" id="UP000650467"/>
    </source>
</evidence>
<feature type="transmembrane region" description="Helical" evidence="2">
    <location>
        <begin position="332"/>
        <end position="357"/>
    </location>
</feature>
<gene>
    <name evidence="3" type="ORF">HXX76_013679</name>
</gene>
<keyword evidence="2" id="KW-1133">Transmembrane helix</keyword>
<dbReference type="AlphaFoldDB" id="A0A835SEG0"/>
<name>A0A835SEG0_CHLIN</name>
<feature type="transmembrane region" description="Helical" evidence="2">
    <location>
        <begin position="229"/>
        <end position="253"/>
    </location>
</feature>
<protein>
    <recommendedName>
        <fullName evidence="5">Chlorophyllase</fullName>
    </recommendedName>
</protein>
<accession>A0A835SEG0</accession>
<evidence type="ECO:0000313" key="3">
    <source>
        <dbReference type="EMBL" id="KAG2425469.1"/>
    </source>
</evidence>
<dbReference type="Gene3D" id="3.40.50.1820">
    <property type="entry name" value="alpha/beta hydrolase"/>
    <property type="match status" value="1"/>
</dbReference>
<organism evidence="3 4">
    <name type="scientific">Chlamydomonas incerta</name>
    <dbReference type="NCBI Taxonomy" id="51695"/>
    <lineage>
        <taxon>Eukaryota</taxon>
        <taxon>Viridiplantae</taxon>
        <taxon>Chlorophyta</taxon>
        <taxon>core chlorophytes</taxon>
        <taxon>Chlorophyceae</taxon>
        <taxon>CS clade</taxon>
        <taxon>Chlamydomonadales</taxon>
        <taxon>Chlamydomonadaceae</taxon>
        <taxon>Chlamydomonas</taxon>
    </lineage>
</organism>
<feature type="region of interest" description="Disordered" evidence="1">
    <location>
        <begin position="1"/>
        <end position="22"/>
    </location>
</feature>
<keyword evidence="4" id="KW-1185">Reference proteome</keyword>
<proteinExistence type="predicted"/>
<dbReference type="OrthoDB" id="539205at2759"/>
<dbReference type="Proteomes" id="UP000650467">
    <property type="component" value="Unassembled WGS sequence"/>
</dbReference>
<dbReference type="SUPFAM" id="SSF53474">
    <property type="entry name" value="alpha/beta-Hydrolases"/>
    <property type="match status" value="1"/>
</dbReference>
<keyword evidence="2" id="KW-0472">Membrane</keyword>